<name>A0A8X6JBK1_TRICU</name>
<dbReference type="AlphaFoldDB" id="A0A8X6JBK1"/>
<keyword evidence="2" id="KW-1185">Reference proteome</keyword>
<protein>
    <submittedName>
        <fullName evidence="1">Uncharacterized protein</fullName>
    </submittedName>
</protein>
<evidence type="ECO:0000313" key="2">
    <source>
        <dbReference type="Proteomes" id="UP000887116"/>
    </source>
</evidence>
<sequence length="97" mass="11027">MEEFCKSGDQPGLDSSCSCKWHSSRPSILRVPLQILQLLGFRYQHSDLHNIEVLEGGSEQMVRQYSQRTSLGERMQMVSSRTWAAPIYSSSVHPLES</sequence>
<gene>
    <name evidence="1" type="ORF">TNCT_24561</name>
</gene>
<evidence type="ECO:0000313" key="1">
    <source>
        <dbReference type="EMBL" id="GFR18938.1"/>
    </source>
</evidence>
<dbReference type="EMBL" id="BMAO01037611">
    <property type="protein sequence ID" value="GFR18938.1"/>
    <property type="molecule type" value="Genomic_DNA"/>
</dbReference>
<organism evidence="1 2">
    <name type="scientific">Trichonephila clavata</name>
    <name type="common">Joro spider</name>
    <name type="synonym">Nephila clavata</name>
    <dbReference type="NCBI Taxonomy" id="2740835"/>
    <lineage>
        <taxon>Eukaryota</taxon>
        <taxon>Metazoa</taxon>
        <taxon>Ecdysozoa</taxon>
        <taxon>Arthropoda</taxon>
        <taxon>Chelicerata</taxon>
        <taxon>Arachnida</taxon>
        <taxon>Araneae</taxon>
        <taxon>Araneomorphae</taxon>
        <taxon>Entelegynae</taxon>
        <taxon>Araneoidea</taxon>
        <taxon>Nephilidae</taxon>
        <taxon>Trichonephila</taxon>
    </lineage>
</organism>
<accession>A0A8X6JBK1</accession>
<comment type="caution">
    <text evidence="1">The sequence shown here is derived from an EMBL/GenBank/DDBJ whole genome shotgun (WGS) entry which is preliminary data.</text>
</comment>
<dbReference type="Proteomes" id="UP000887116">
    <property type="component" value="Unassembled WGS sequence"/>
</dbReference>
<reference evidence="1" key="1">
    <citation type="submission" date="2020-07" db="EMBL/GenBank/DDBJ databases">
        <title>Multicomponent nature underlies the extraordinary mechanical properties of spider dragline silk.</title>
        <authorList>
            <person name="Kono N."/>
            <person name="Nakamura H."/>
            <person name="Mori M."/>
            <person name="Yoshida Y."/>
            <person name="Ohtoshi R."/>
            <person name="Malay A.D."/>
            <person name="Moran D.A.P."/>
            <person name="Tomita M."/>
            <person name="Numata K."/>
            <person name="Arakawa K."/>
        </authorList>
    </citation>
    <scope>NUCLEOTIDE SEQUENCE</scope>
</reference>
<proteinExistence type="predicted"/>